<evidence type="ECO:0008006" key="4">
    <source>
        <dbReference type="Google" id="ProtNLM"/>
    </source>
</evidence>
<reference evidence="2 3" key="1">
    <citation type="submission" date="2023-03" db="EMBL/GenBank/DDBJ databases">
        <authorList>
            <person name="Menendez E."/>
            <person name="Kaur S."/>
            <person name="Flores-Felix J.D."/>
            <person name="diCenzo G.C."/>
            <person name="Peix A."/>
            <person name="Velazquez E."/>
        </authorList>
    </citation>
    <scope>NUCLEOTIDE SEQUENCE [LARGE SCALE GENOMIC DNA]</scope>
    <source>
        <strain evidence="2 3">CCBAU 71714</strain>
    </source>
</reference>
<name>A0ABY8TDB4_9HYPH</name>
<proteinExistence type="predicted"/>
<evidence type="ECO:0000256" key="1">
    <source>
        <dbReference type="SAM" id="Phobius"/>
    </source>
</evidence>
<keyword evidence="1" id="KW-0472">Membrane</keyword>
<keyword evidence="1" id="KW-0812">Transmembrane</keyword>
<dbReference type="Proteomes" id="UP001233264">
    <property type="component" value="Chromosome"/>
</dbReference>
<sequence>MQPQEARVWATLAGALLFISGLLYMAWEALGRRRLSEPPQPAERNPKQTLEPRGQGLRFLSPLRNWLGVALMLVGGILLLFGMR</sequence>
<feature type="transmembrane region" description="Helical" evidence="1">
    <location>
        <begin position="63"/>
        <end position="83"/>
    </location>
</feature>
<accession>A0ABY8TDB4</accession>
<gene>
    <name evidence="2" type="ORF">PZL22_003008</name>
</gene>
<keyword evidence="3" id="KW-1185">Reference proteome</keyword>
<feature type="transmembrane region" description="Helical" evidence="1">
    <location>
        <begin position="6"/>
        <end position="27"/>
    </location>
</feature>
<dbReference type="EMBL" id="CP120365">
    <property type="protein sequence ID" value="WHS95235.1"/>
    <property type="molecule type" value="Genomic_DNA"/>
</dbReference>
<dbReference type="GeneID" id="89577111"/>
<evidence type="ECO:0000313" key="2">
    <source>
        <dbReference type="EMBL" id="WHS95235.1"/>
    </source>
</evidence>
<protein>
    <recommendedName>
        <fullName evidence="4">DUF2065 domain-containing protein</fullName>
    </recommendedName>
</protein>
<dbReference type="RefSeq" id="WP_003527524.1">
    <property type="nucleotide sequence ID" value="NZ_CP120365.1"/>
</dbReference>
<organism evidence="2 3">
    <name type="scientific">Sinorhizobium kummerowiae</name>
    <dbReference type="NCBI Taxonomy" id="158892"/>
    <lineage>
        <taxon>Bacteria</taxon>
        <taxon>Pseudomonadati</taxon>
        <taxon>Pseudomonadota</taxon>
        <taxon>Alphaproteobacteria</taxon>
        <taxon>Hyphomicrobiales</taxon>
        <taxon>Rhizobiaceae</taxon>
        <taxon>Sinorhizobium/Ensifer group</taxon>
        <taxon>Sinorhizobium</taxon>
    </lineage>
</organism>
<keyword evidence="1" id="KW-1133">Transmembrane helix</keyword>
<evidence type="ECO:0000313" key="3">
    <source>
        <dbReference type="Proteomes" id="UP001233264"/>
    </source>
</evidence>